<dbReference type="SUPFAM" id="SSF140423">
    <property type="entry name" value="MW0975(SA0943)-like"/>
    <property type="match status" value="1"/>
</dbReference>
<dbReference type="AlphaFoldDB" id="A0ABD5IQ51"/>
<reference evidence="3 4" key="1">
    <citation type="submission" date="2023-03" db="EMBL/GenBank/DDBJ databases">
        <title>Bacillus Genome Sequencing.</title>
        <authorList>
            <person name="Dunlap C."/>
        </authorList>
    </citation>
    <scope>NUCLEOTIDE SEQUENCE [LARGE SCALE GENOMIC DNA]</scope>
    <source>
        <strain evidence="3 4">NRS-38</strain>
    </source>
</reference>
<organism evidence="3 4">
    <name type="scientific">Anoxybacteroides rupiense</name>
    <dbReference type="NCBI Taxonomy" id="311460"/>
    <lineage>
        <taxon>Bacteria</taxon>
        <taxon>Bacillati</taxon>
        <taxon>Bacillota</taxon>
        <taxon>Bacilli</taxon>
        <taxon>Bacillales</taxon>
        <taxon>Anoxybacillaceae</taxon>
        <taxon>Anoxybacteroides</taxon>
    </lineage>
</organism>
<dbReference type="InterPro" id="IPR036785">
    <property type="entry name" value="YkyA-like_sf"/>
</dbReference>
<feature type="signal peptide" evidence="2">
    <location>
        <begin position="1"/>
        <end position="24"/>
    </location>
</feature>
<feature type="coiled-coil region" evidence="1">
    <location>
        <begin position="29"/>
        <end position="120"/>
    </location>
</feature>
<protein>
    <submittedName>
        <fullName evidence="3">YkyA family protein</fullName>
    </submittedName>
</protein>
<name>A0ABD5IQ51_9BACL</name>
<dbReference type="PROSITE" id="PS51257">
    <property type="entry name" value="PROKAR_LIPOPROTEIN"/>
    <property type="match status" value="1"/>
</dbReference>
<proteinExistence type="predicted"/>
<evidence type="ECO:0000256" key="2">
    <source>
        <dbReference type="SAM" id="SignalP"/>
    </source>
</evidence>
<dbReference type="InterPro" id="IPR019454">
    <property type="entry name" value="Lipoprot_YkyA-like"/>
</dbReference>
<gene>
    <name evidence="3" type="ORF">P9850_00435</name>
</gene>
<evidence type="ECO:0000256" key="1">
    <source>
        <dbReference type="SAM" id="Coils"/>
    </source>
</evidence>
<dbReference type="Gene3D" id="1.20.120.570">
    <property type="entry name" value="YkyA-like"/>
    <property type="match status" value="1"/>
</dbReference>
<comment type="caution">
    <text evidence="3">The sequence shown here is derived from an EMBL/GenBank/DDBJ whole genome shotgun (WGS) entry which is preliminary data.</text>
</comment>
<dbReference type="RefSeq" id="WP_080860956.1">
    <property type="nucleotide sequence ID" value="NZ_JACIDF010000001.1"/>
</dbReference>
<sequence>MKQAKLFFLILCLMVFVQGCKVLAPEKEVMDALEKMAKYEDKMNEEHEQLVRLEQEQTKLYNEIMDLGMKRFSEVSKLSRKAQVLIEKRNKQIEEEYKNIEKAEEQLTIVKESLSHVQDETMKKQASSLIKIIGKRYDAYKSVYDHYHKALALEKEFYRLLEDEHITLEKLQHQTDQINRAYKELLSDNDQFNDYTEQYNQEKKRLYREWK</sequence>
<dbReference type="Proteomes" id="UP001339962">
    <property type="component" value="Unassembled WGS sequence"/>
</dbReference>
<dbReference type="EMBL" id="JARTLI010000002">
    <property type="protein sequence ID" value="MED5050333.1"/>
    <property type="molecule type" value="Genomic_DNA"/>
</dbReference>
<evidence type="ECO:0000313" key="3">
    <source>
        <dbReference type="EMBL" id="MED5050333.1"/>
    </source>
</evidence>
<accession>A0ABD5IQ51</accession>
<keyword evidence="1" id="KW-0175">Coiled coil</keyword>
<dbReference type="Pfam" id="PF10368">
    <property type="entry name" value="YkyA"/>
    <property type="match status" value="1"/>
</dbReference>
<keyword evidence="2" id="KW-0732">Signal</keyword>
<feature type="chain" id="PRO_5044774142" evidence="2">
    <location>
        <begin position="25"/>
        <end position="211"/>
    </location>
</feature>
<evidence type="ECO:0000313" key="4">
    <source>
        <dbReference type="Proteomes" id="UP001339962"/>
    </source>
</evidence>